<keyword evidence="1" id="KW-1133">Transmembrane helix</keyword>
<organism evidence="3">
    <name type="scientific">Anopheles coluzzii</name>
    <name type="common">African malaria mosquito</name>
    <dbReference type="NCBI Taxonomy" id="1518534"/>
    <lineage>
        <taxon>Eukaryota</taxon>
        <taxon>Metazoa</taxon>
        <taxon>Ecdysozoa</taxon>
        <taxon>Arthropoda</taxon>
        <taxon>Hexapoda</taxon>
        <taxon>Insecta</taxon>
        <taxon>Pterygota</taxon>
        <taxon>Neoptera</taxon>
        <taxon>Endopterygota</taxon>
        <taxon>Diptera</taxon>
        <taxon>Nematocera</taxon>
        <taxon>Culicoidea</taxon>
        <taxon>Culicidae</taxon>
        <taxon>Anophelinae</taxon>
        <taxon>Anopheles</taxon>
    </lineage>
</organism>
<sequence length="201" mass="22811">LQFRAVHHTAGSKMSSLKGVTIIVFALVVGALASNSFNIIRDCKQYNGAIDYNGPVSYFPTANLQHVRRTDRSKVFKFAVLGPGDGHLRFGRSQFPYDSNVIEIVLGGWRNSKSAGRRQYRTAGNRATNNVLVEVQTPNLLSPFHPLMFVLEVFNEGRVEVRIDGQPQPFLSFQDSSRIPANYMAFNRWERELIYFYDCPF</sequence>
<name>A0A8W7P2Z3_ANOCL</name>
<dbReference type="AlphaFoldDB" id="A0A8W7P2Z3"/>
<proteinExistence type="predicted"/>
<accession>A0A8W7P2Z3</accession>
<evidence type="ECO:0000256" key="1">
    <source>
        <dbReference type="SAM" id="Phobius"/>
    </source>
</evidence>
<reference evidence="3" key="1">
    <citation type="submission" date="2022-08" db="UniProtKB">
        <authorList>
            <consortium name="EnsemblMetazoa"/>
        </authorList>
    </citation>
    <scope>IDENTIFICATION</scope>
</reference>
<dbReference type="Pfam" id="PF12248">
    <property type="entry name" value="Methyltransf_FA"/>
    <property type="match status" value="1"/>
</dbReference>
<keyword evidence="1" id="KW-0812">Transmembrane</keyword>
<dbReference type="EnsemblMetazoa" id="ACOM024530-RA">
    <property type="protein sequence ID" value="ACOM024530-PA.1"/>
    <property type="gene ID" value="ACOM024530"/>
</dbReference>
<feature type="transmembrane region" description="Helical" evidence="1">
    <location>
        <begin position="20"/>
        <end position="40"/>
    </location>
</feature>
<keyword evidence="1" id="KW-0472">Membrane</keyword>
<dbReference type="PANTHER" id="PTHR36695">
    <property type="entry name" value="AGAP008648-PA"/>
    <property type="match status" value="1"/>
</dbReference>
<dbReference type="InterPro" id="IPR022041">
    <property type="entry name" value="Methyltransf_FA"/>
</dbReference>
<dbReference type="Proteomes" id="UP000075882">
    <property type="component" value="Unassembled WGS sequence"/>
</dbReference>
<dbReference type="VEuPathDB" id="VectorBase:ACON2_042461"/>
<evidence type="ECO:0000259" key="2">
    <source>
        <dbReference type="Pfam" id="PF12248"/>
    </source>
</evidence>
<feature type="domain" description="Farnesoic acid O-methyl transferase" evidence="2">
    <location>
        <begin position="52"/>
        <end position="200"/>
    </location>
</feature>
<evidence type="ECO:0000313" key="3">
    <source>
        <dbReference type="EnsemblMetazoa" id="ACOM024530-PA.1"/>
    </source>
</evidence>
<protein>
    <recommendedName>
        <fullName evidence="2">Farnesoic acid O-methyl transferase domain-containing protein</fullName>
    </recommendedName>
</protein>
<dbReference type="PANTHER" id="PTHR36695:SF12">
    <property type="entry name" value="AGAP008648-PA"/>
    <property type="match status" value="1"/>
</dbReference>